<comment type="similarity">
    <text evidence="1">Belongs to the UPF0246 family.</text>
</comment>
<protein>
    <recommendedName>
        <fullName evidence="1">UPF0246 protein WGH24286_01664</fullName>
    </recommendedName>
</protein>
<dbReference type="PANTHER" id="PTHR30283:SF4">
    <property type="entry name" value="PEROXIDE STRESS RESISTANCE PROTEIN YAAA"/>
    <property type="match status" value="1"/>
</dbReference>
<gene>
    <name evidence="2" type="primary">yaaA</name>
    <name evidence="2" type="ORF">WGH24286_01664</name>
</gene>
<organism evidence="2 3">
    <name type="scientific">Periweissella ghanensis</name>
    <dbReference type="NCBI Taxonomy" id="467997"/>
    <lineage>
        <taxon>Bacteria</taxon>
        <taxon>Bacillati</taxon>
        <taxon>Bacillota</taxon>
        <taxon>Bacilli</taxon>
        <taxon>Lactobacillales</taxon>
        <taxon>Lactobacillaceae</taxon>
        <taxon>Periweissella</taxon>
    </lineage>
</organism>
<comment type="caution">
    <text evidence="2">The sequence shown here is derived from an EMBL/GenBank/DDBJ whole genome shotgun (WGS) entry which is preliminary data.</text>
</comment>
<sequence length="251" mass="29203">MQFIVSPTKQMRNAKVAFDEVSQPYFKSQAALIRQRLQQCSMAELQALWKCNQKLVIQNYERLHNAKTILGPAIMMYQGLQFQNMHVELMSAQALKYLQANLWIMSGMYGLLRPFDEIQPYRLEMQAKLSIADVNTIYDYWHQQLYTKLFATAKLQQDASVINLASQEYAKTVKKYLQPTDKLIDVTFLVWRNDKLVQQATIAKQARGRMIAFCANNQIQDLYQLKKFNELGFMYDANKSNDAEIVFIQGV</sequence>
<dbReference type="Pfam" id="PF03883">
    <property type="entry name" value="H2O2_YaaD"/>
    <property type="match status" value="1"/>
</dbReference>
<reference evidence="2 3" key="1">
    <citation type="submission" date="2021-11" db="EMBL/GenBank/DDBJ databases">
        <authorList>
            <person name="Depoorter E."/>
        </authorList>
    </citation>
    <scope>NUCLEOTIDE SEQUENCE [LARGE SCALE GENOMIC DNA]</scope>
    <source>
        <strain evidence="2 3">LMG 24286</strain>
    </source>
</reference>
<dbReference type="Proteomes" id="UP000789719">
    <property type="component" value="Unassembled WGS sequence"/>
</dbReference>
<dbReference type="RefSeq" id="WP_230099260.1">
    <property type="nucleotide sequence ID" value="NZ_CAKKNT010000029.1"/>
</dbReference>
<keyword evidence="3" id="KW-1185">Reference proteome</keyword>
<dbReference type="PANTHER" id="PTHR30283">
    <property type="entry name" value="PEROXIDE STRESS RESPONSE PROTEIN YAAA"/>
    <property type="match status" value="1"/>
</dbReference>
<dbReference type="InterPro" id="IPR005583">
    <property type="entry name" value="YaaA"/>
</dbReference>
<name>A0ABN8BSM7_9LACO</name>
<evidence type="ECO:0000313" key="3">
    <source>
        <dbReference type="Proteomes" id="UP000789719"/>
    </source>
</evidence>
<dbReference type="HAMAP" id="MF_00652">
    <property type="entry name" value="UPF0246"/>
    <property type="match status" value="1"/>
</dbReference>
<dbReference type="NCBIfam" id="NF002543">
    <property type="entry name" value="PRK02101.1-4"/>
    <property type="match status" value="1"/>
</dbReference>
<accession>A0ABN8BSM7</accession>
<evidence type="ECO:0000256" key="1">
    <source>
        <dbReference type="HAMAP-Rule" id="MF_00652"/>
    </source>
</evidence>
<evidence type="ECO:0000313" key="2">
    <source>
        <dbReference type="EMBL" id="CAH0419217.1"/>
    </source>
</evidence>
<dbReference type="EMBL" id="CAKKNT010000029">
    <property type="protein sequence ID" value="CAH0419217.1"/>
    <property type="molecule type" value="Genomic_DNA"/>
</dbReference>
<proteinExistence type="inferred from homology"/>